<dbReference type="EMBL" id="FUEG01000008">
    <property type="protein sequence ID" value="SJL07929.1"/>
    <property type="molecule type" value="Genomic_DNA"/>
</dbReference>
<dbReference type="OMA" id="YATHIFN"/>
<sequence>MEPRIARAEPQKTRPWTARLSLELHLDIFGYLSPLDLVRYGRVNKTARVAIAFYIASEFRKLLSGYFNSGRNPAVSSSPGEYPDSDLDIYVWCGYGQVIGKFLMRAGYTHSLRKDQKERFGDFCSGEYSDLGPLNWPSPEVFGYECRGMADVWNFHRGDKKILLITAKRTPMEIILSFHSTAPMNVISHSMVCCLFPKATFKEKRALVVSTVGRAQAAGKQKYIDRGWRLFDSALAYDATDSRSEFQAGELRWVGDKKCLTLSFPDVESFGTSDRLLYSLQANSWRLKYDKDSRVVVEHDVIGENGFVYCVADGHMFESILRGTSGFDELSKTIARGPSQYRQYDPTL</sequence>
<evidence type="ECO:0000313" key="1">
    <source>
        <dbReference type="EMBL" id="SJL07929.1"/>
    </source>
</evidence>
<organism evidence="1 2">
    <name type="scientific">Armillaria ostoyae</name>
    <name type="common">Armillaria root rot fungus</name>
    <dbReference type="NCBI Taxonomy" id="47428"/>
    <lineage>
        <taxon>Eukaryota</taxon>
        <taxon>Fungi</taxon>
        <taxon>Dikarya</taxon>
        <taxon>Basidiomycota</taxon>
        <taxon>Agaricomycotina</taxon>
        <taxon>Agaricomycetes</taxon>
        <taxon>Agaricomycetidae</taxon>
        <taxon>Agaricales</taxon>
        <taxon>Marasmiineae</taxon>
        <taxon>Physalacriaceae</taxon>
        <taxon>Armillaria</taxon>
    </lineage>
</organism>
<evidence type="ECO:0000313" key="2">
    <source>
        <dbReference type="Proteomes" id="UP000219338"/>
    </source>
</evidence>
<dbReference type="Proteomes" id="UP000219338">
    <property type="component" value="Unassembled WGS sequence"/>
</dbReference>
<reference evidence="2" key="1">
    <citation type="journal article" date="2017" name="Nat. Ecol. Evol.">
        <title>Genome expansion and lineage-specific genetic innovations in the forest pathogenic fungi Armillaria.</title>
        <authorList>
            <person name="Sipos G."/>
            <person name="Prasanna A.N."/>
            <person name="Walter M.C."/>
            <person name="O'Connor E."/>
            <person name="Balint B."/>
            <person name="Krizsan K."/>
            <person name="Kiss B."/>
            <person name="Hess J."/>
            <person name="Varga T."/>
            <person name="Slot J."/>
            <person name="Riley R."/>
            <person name="Boka B."/>
            <person name="Rigling D."/>
            <person name="Barry K."/>
            <person name="Lee J."/>
            <person name="Mihaltcheva S."/>
            <person name="LaButti K."/>
            <person name="Lipzen A."/>
            <person name="Waldron R."/>
            <person name="Moloney N.M."/>
            <person name="Sperisen C."/>
            <person name="Kredics L."/>
            <person name="Vagvoelgyi C."/>
            <person name="Patrignani A."/>
            <person name="Fitzpatrick D."/>
            <person name="Nagy I."/>
            <person name="Doyle S."/>
            <person name="Anderson J.B."/>
            <person name="Grigoriev I.V."/>
            <person name="Gueldener U."/>
            <person name="Muensterkoetter M."/>
            <person name="Nagy L.G."/>
        </authorList>
    </citation>
    <scope>NUCLEOTIDE SEQUENCE [LARGE SCALE GENOMIC DNA]</scope>
    <source>
        <strain evidence="2">C18/9</strain>
    </source>
</reference>
<accession>A0A284RGQ8</accession>
<dbReference type="AlphaFoldDB" id="A0A284RGQ8"/>
<evidence type="ECO:0008006" key="3">
    <source>
        <dbReference type="Google" id="ProtNLM"/>
    </source>
</evidence>
<dbReference type="InterPro" id="IPR036047">
    <property type="entry name" value="F-box-like_dom_sf"/>
</dbReference>
<protein>
    <recommendedName>
        <fullName evidence="3">F-box domain-containing protein</fullName>
    </recommendedName>
</protein>
<dbReference type="STRING" id="47428.A0A284RGQ8"/>
<dbReference type="OrthoDB" id="3041043at2759"/>
<proteinExistence type="predicted"/>
<keyword evidence="2" id="KW-1185">Reference proteome</keyword>
<name>A0A284RGQ8_ARMOS</name>
<gene>
    <name evidence="1" type="ORF">ARMOST_11287</name>
</gene>
<dbReference type="SUPFAM" id="SSF81383">
    <property type="entry name" value="F-box domain"/>
    <property type="match status" value="1"/>
</dbReference>